<dbReference type="PANTHER" id="PTHR36180">
    <property type="entry name" value="DNA-BINDING PROTEIN-RELATED-RELATED"/>
    <property type="match status" value="1"/>
</dbReference>
<feature type="domain" description="Bro-N" evidence="1">
    <location>
        <begin position="1"/>
        <end position="106"/>
    </location>
</feature>
<organism evidence="2 3">
    <name type="scientific">Ralstonia phage GP4</name>
    <dbReference type="NCBI Taxonomy" id="2282904"/>
    <lineage>
        <taxon>Viruses</taxon>
        <taxon>Duplodnaviria</taxon>
        <taxon>Heunggongvirae</taxon>
        <taxon>Uroviricota</taxon>
        <taxon>Caudoviricetes</taxon>
        <taxon>Gervaisevirus</taxon>
        <taxon>Gervaisevirus GP4</taxon>
    </lineage>
</organism>
<dbReference type="SMART" id="SM01040">
    <property type="entry name" value="Bro-N"/>
    <property type="match status" value="1"/>
</dbReference>
<proteinExistence type="predicted"/>
<protein>
    <recommendedName>
        <fullName evidence="1">Bro-N domain-containing protein</fullName>
    </recommendedName>
</protein>
<dbReference type="InterPro" id="IPR003497">
    <property type="entry name" value="BRO_N_domain"/>
</dbReference>
<accession>A0A345GTW9</accession>
<dbReference type="GO" id="GO:0003677">
    <property type="term" value="F:DNA binding"/>
    <property type="evidence" value="ECO:0007669"/>
    <property type="project" value="InterPro"/>
</dbReference>
<evidence type="ECO:0000313" key="3">
    <source>
        <dbReference type="Proteomes" id="UP000259464"/>
    </source>
</evidence>
<dbReference type="PANTHER" id="PTHR36180:SF2">
    <property type="entry name" value="BRO FAMILY PROTEIN"/>
    <property type="match status" value="1"/>
</dbReference>
<dbReference type="Pfam" id="PF02498">
    <property type="entry name" value="Bro-N"/>
    <property type="match status" value="1"/>
</dbReference>
<evidence type="ECO:0000313" key="2">
    <source>
        <dbReference type="EMBL" id="AXG67733.1"/>
    </source>
</evidence>
<sequence>MGAFKQIIPFSFDQHDVRVIERDGEPWFVARDVALVLGYSNPAEAIRTHCKGVSEIRTPTSGGVQSVRIIPERDVYRLVMRSKLPAAEAFEEWVVGTVLPSIRKTGSYAVQHQSAPAPTFKVPTTLAGALRLAAEQAEAIERQQQLLEEQRPKVEFVERYVDAGGTFGFRQTAKLLGANENDFRAFLIDKRIMYRLGGVLAPYQQHIDAGRFDIKTGVSTSSTHVYAQAKFTPKGVQWVAGLWMAAQLPEQVKA</sequence>
<keyword evidence="3" id="KW-1185">Reference proteome</keyword>
<evidence type="ECO:0000259" key="1">
    <source>
        <dbReference type="PROSITE" id="PS51750"/>
    </source>
</evidence>
<dbReference type="Pfam" id="PF03374">
    <property type="entry name" value="ANT"/>
    <property type="match status" value="1"/>
</dbReference>
<dbReference type="KEGG" id="vg:65067698"/>
<dbReference type="InterPro" id="IPR005039">
    <property type="entry name" value="Ant_C"/>
</dbReference>
<dbReference type="EMBL" id="MH638294">
    <property type="protein sequence ID" value="AXG67733.1"/>
    <property type="molecule type" value="Genomic_DNA"/>
</dbReference>
<dbReference type="PROSITE" id="PS51750">
    <property type="entry name" value="BRO_N"/>
    <property type="match status" value="1"/>
</dbReference>
<dbReference type="Proteomes" id="UP000259464">
    <property type="component" value="Segment"/>
</dbReference>
<reference evidence="2 3" key="1">
    <citation type="submission" date="2018-07" db="EMBL/GenBank/DDBJ databases">
        <title>Complete sequence of phage GP4.</title>
        <authorList>
            <person name="Wang R."/>
            <person name="Tong Y."/>
            <person name="Liu H."/>
        </authorList>
    </citation>
    <scope>NUCLEOTIDE SEQUENCE [LARGE SCALE GENOMIC DNA]</scope>
</reference>
<dbReference type="GeneID" id="65067698"/>
<dbReference type="RefSeq" id="YP_010078770.1">
    <property type="nucleotide sequence ID" value="NC_054964.1"/>
</dbReference>
<name>A0A345GTW9_9CAUD</name>